<reference evidence="2" key="1">
    <citation type="submission" date="2010-08" db="EMBL/GenBank/DDBJ databases">
        <authorList>
            <consortium name="Caenorhabditis japonica Sequencing Consortium"/>
            <person name="Wilson R.K."/>
        </authorList>
    </citation>
    <scope>NUCLEOTIDE SEQUENCE [LARGE SCALE GENOMIC DNA]</scope>
    <source>
        <strain evidence="2">DF5081</strain>
    </source>
</reference>
<name>A0A8R1DS83_CAEJA</name>
<accession>A0A8R1DS83</accession>
<keyword evidence="2" id="KW-1185">Reference proteome</keyword>
<organism evidence="1 2">
    <name type="scientific">Caenorhabditis japonica</name>
    <dbReference type="NCBI Taxonomy" id="281687"/>
    <lineage>
        <taxon>Eukaryota</taxon>
        <taxon>Metazoa</taxon>
        <taxon>Ecdysozoa</taxon>
        <taxon>Nematoda</taxon>
        <taxon>Chromadorea</taxon>
        <taxon>Rhabditida</taxon>
        <taxon>Rhabditina</taxon>
        <taxon>Rhabditomorpha</taxon>
        <taxon>Rhabditoidea</taxon>
        <taxon>Rhabditidae</taxon>
        <taxon>Peloderinae</taxon>
        <taxon>Caenorhabditis</taxon>
    </lineage>
</organism>
<evidence type="ECO:0000313" key="1">
    <source>
        <dbReference type="EnsemblMetazoa" id="CJA10064.1"/>
    </source>
</evidence>
<sequence length="78" mass="8836">MGTEMSKSSNSISFIDLPTVVQREIFKMLKPWDLLHMDGYYYPGDTVIIQRKDGFFAVVTIATLQTDLNLFAFVVVAT</sequence>
<dbReference type="AlphaFoldDB" id="A0A8R1DS83"/>
<reference evidence="1" key="2">
    <citation type="submission" date="2022-06" db="UniProtKB">
        <authorList>
            <consortium name="EnsemblMetazoa"/>
        </authorList>
    </citation>
    <scope>IDENTIFICATION</scope>
    <source>
        <strain evidence="1">DF5081</strain>
    </source>
</reference>
<evidence type="ECO:0000313" key="2">
    <source>
        <dbReference type="Proteomes" id="UP000005237"/>
    </source>
</evidence>
<dbReference type="EnsemblMetazoa" id="CJA10064.1">
    <property type="protein sequence ID" value="CJA10064.1"/>
    <property type="gene ID" value="WBGene00129268"/>
</dbReference>
<dbReference type="Proteomes" id="UP000005237">
    <property type="component" value="Unassembled WGS sequence"/>
</dbReference>
<proteinExistence type="predicted"/>
<protein>
    <submittedName>
        <fullName evidence="1">Uncharacterized protein</fullName>
    </submittedName>
</protein>